<dbReference type="RefSeq" id="WP_380899616.1">
    <property type="nucleotide sequence ID" value="NZ_JBHUEG010000002.1"/>
</dbReference>
<protein>
    <recommendedName>
        <fullName evidence="4">Tetratricopeptide repeat protein</fullName>
    </recommendedName>
</protein>
<organism evidence="2 3">
    <name type="scientific">Sphingobacterium suaedae</name>
    <dbReference type="NCBI Taxonomy" id="1686402"/>
    <lineage>
        <taxon>Bacteria</taxon>
        <taxon>Pseudomonadati</taxon>
        <taxon>Bacteroidota</taxon>
        <taxon>Sphingobacteriia</taxon>
        <taxon>Sphingobacteriales</taxon>
        <taxon>Sphingobacteriaceae</taxon>
        <taxon>Sphingobacterium</taxon>
    </lineage>
</organism>
<gene>
    <name evidence="2" type="ORF">ACFSR5_00570</name>
</gene>
<dbReference type="Proteomes" id="UP001597545">
    <property type="component" value="Unassembled WGS sequence"/>
</dbReference>
<feature type="chain" id="PRO_5045064923" description="Tetratricopeptide repeat protein" evidence="1">
    <location>
        <begin position="23"/>
        <end position="221"/>
    </location>
</feature>
<keyword evidence="1" id="KW-0732">Signal</keyword>
<evidence type="ECO:0008006" key="4">
    <source>
        <dbReference type="Google" id="ProtNLM"/>
    </source>
</evidence>
<dbReference type="EMBL" id="JBHULR010000001">
    <property type="protein sequence ID" value="MFD2546128.1"/>
    <property type="molecule type" value="Genomic_DNA"/>
</dbReference>
<proteinExistence type="predicted"/>
<name>A0ABW5KCK0_9SPHI</name>
<keyword evidence="3" id="KW-1185">Reference proteome</keyword>
<dbReference type="PROSITE" id="PS51257">
    <property type="entry name" value="PROKAR_LIPOPROTEIN"/>
    <property type="match status" value="1"/>
</dbReference>
<dbReference type="SUPFAM" id="SSF48452">
    <property type="entry name" value="TPR-like"/>
    <property type="match status" value="1"/>
</dbReference>
<sequence>MKIIFKLLLLFYAFVSAFSCHAQVTNTTVLGIAPSSVVRDSLYYDNLRDSAIRYFHLSNADSARLLLEEYYTFNQKDTVTHNILREVFIYTLANQKDPEVNFNNINSWTKNYPFLKNNDRVRTVKIIECIKLSRIAFDANQYTLANNYYQILLSEIKKTPNLNEIITFPNLKTLIYNLGLQKFYDHDYKAALLIFEQGTRFYPTDTGMSTMLKKTRAKANN</sequence>
<comment type="caution">
    <text evidence="2">The sequence shown here is derived from an EMBL/GenBank/DDBJ whole genome shotgun (WGS) entry which is preliminary data.</text>
</comment>
<dbReference type="InterPro" id="IPR011990">
    <property type="entry name" value="TPR-like_helical_dom_sf"/>
</dbReference>
<accession>A0ABW5KCK0</accession>
<evidence type="ECO:0000313" key="2">
    <source>
        <dbReference type="EMBL" id="MFD2546128.1"/>
    </source>
</evidence>
<reference evidence="3" key="1">
    <citation type="journal article" date="2019" name="Int. J. Syst. Evol. Microbiol.">
        <title>The Global Catalogue of Microorganisms (GCM) 10K type strain sequencing project: providing services to taxonomists for standard genome sequencing and annotation.</title>
        <authorList>
            <consortium name="The Broad Institute Genomics Platform"/>
            <consortium name="The Broad Institute Genome Sequencing Center for Infectious Disease"/>
            <person name="Wu L."/>
            <person name="Ma J."/>
        </authorList>
    </citation>
    <scope>NUCLEOTIDE SEQUENCE [LARGE SCALE GENOMIC DNA]</scope>
    <source>
        <strain evidence="3">KCTC 42662</strain>
    </source>
</reference>
<evidence type="ECO:0000256" key="1">
    <source>
        <dbReference type="SAM" id="SignalP"/>
    </source>
</evidence>
<feature type="signal peptide" evidence="1">
    <location>
        <begin position="1"/>
        <end position="22"/>
    </location>
</feature>
<evidence type="ECO:0000313" key="3">
    <source>
        <dbReference type="Proteomes" id="UP001597545"/>
    </source>
</evidence>